<evidence type="ECO:0000256" key="1">
    <source>
        <dbReference type="SAM" id="MobiDB-lite"/>
    </source>
</evidence>
<dbReference type="AlphaFoldDB" id="A0A7S1A0F8"/>
<accession>A0A7S1A0F8</accession>
<feature type="compositionally biased region" description="Basic and acidic residues" evidence="1">
    <location>
        <begin position="195"/>
        <end position="209"/>
    </location>
</feature>
<dbReference type="EMBL" id="HBFQ01017887">
    <property type="protein sequence ID" value="CAD8838155.1"/>
    <property type="molecule type" value="Transcribed_RNA"/>
</dbReference>
<proteinExistence type="predicted"/>
<gene>
    <name evidence="3" type="ORF">NSCI0253_LOCUS12503</name>
</gene>
<sequence>MVIGTLGGIAGGVTGLWNYNRDNFLYDRGMRQKQEFKVLGYRNRQAGLWREDVRDLVGLTERKMDSYLIVNTLQLSMCIMLFAEGRLDPGTPDWLLFAYMLSVSGAFSYFLLSMWFAMHASIAAQAASVKILTQRVRLPIPTWEELERMRTYAASYENAGVANMLRVPFASAVLTSSGARTSDPDPPDPWGLEESGQHHHELQGRPEGTRSHIKLVQEASAKYKCHDAFARICMSFGTNQLLLALCYYCLGYVVVECGAPFAGLVGPGVMVCASMALMQLDFSLTHSELNVARALIASGPACSAVVSVLWAFRTKHAESLSMILLPVSYASHGLWLLWSLNACGVHHVDGHLLPTTFRAVLFMDVFNKISRGREYVRRKGEYVGIPQVSELLEVRGGAVPAEALSPRTPRSPDVVRSGKGFNELGLVELQKDIALLQTEKAQLMMTENDRGRVERLAARLRQVEAAHPVKDLQMRTLRLAEAPAESCGPTDVPPPPAKWLKLRTYGDYGTEIPFLLEPQTGEVQFGSVSGVPRDLLSLTLTEEHMQRITKCNHDEVDGETLMSLGGETVKPTEETHRINATMLPNLVLRCEALAMQCLSTSNEALGYTPSRVMQIVDEPAATEPLGERVTSVSPARLFGTVTTMLAGLWGVGFAFSLGTIVGLTAMPELPPLPEGAAPVSNGSDVLESLQGEELSQHSRYLPLLPEGELMQTEWPRHSSFTPRALSCDTTGNNLIVSDDFGIYTSVLGGDKRRLSPEVVRFERAPHCTAVEGQALTDIGVVCPHEASCHVLVLHARGAQVSECPLESRARRLTATKFVAPNSTWEIPKDWLDKESVESMAVNSECFKTKESHRHDRHEADQFNVGCIVVGTTSGRIVQLRQHLANSTKLVPDWAVQSDENPVGTGSLHVLGGAYMLVLRQDLNTIQALKKGTLYQEWRLPQGIKWVTVAASGRSLFVLGQDTSVQLWRFSLPEELQHESRLHEEM</sequence>
<feature type="transmembrane region" description="Helical" evidence="2">
    <location>
        <begin position="64"/>
        <end position="82"/>
    </location>
</feature>
<protein>
    <submittedName>
        <fullName evidence="3">Uncharacterized protein</fullName>
    </submittedName>
</protein>
<name>A0A7S1A0F8_NOCSC</name>
<evidence type="ECO:0000313" key="3">
    <source>
        <dbReference type="EMBL" id="CAD8838155.1"/>
    </source>
</evidence>
<feature type="transmembrane region" description="Helical" evidence="2">
    <location>
        <begin position="241"/>
        <end position="271"/>
    </location>
</feature>
<evidence type="ECO:0000256" key="2">
    <source>
        <dbReference type="SAM" id="Phobius"/>
    </source>
</evidence>
<feature type="region of interest" description="Disordered" evidence="1">
    <location>
        <begin position="177"/>
        <end position="209"/>
    </location>
</feature>
<organism evidence="3">
    <name type="scientific">Noctiluca scintillans</name>
    <name type="common">Sea sparkle</name>
    <name type="synonym">Red tide dinoflagellate</name>
    <dbReference type="NCBI Taxonomy" id="2966"/>
    <lineage>
        <taxon>Eukaryota</taxon>
        <taxon>Sar</taxon>
        <taxon>Alveolata</taxon>
        <taxon>Dinophyceae</taxon>
        <taxon>Noctilucales</taxon>
        <taxon>Noctilucaceae</taxon>
        <taxon>Noctiluca</taxon>
    </lineage>
</organism>
<reference evidence="3" key="1">
    <citation type="submission" date="2021-01" db="EMBL/GenBank/DDBJ databases">
        <authorList>
            <person name="Corre E."/>
            <person name="Pelletier E."/>
            <person name="Niang G."/>
            <person name="Scheremetjew M."/>
            <person name="Finn R."/>
            <person name="Kale V."/>
            <person name="Holt S."/>
            <person name="Cochrane G."/>
            <person name="Meng A."/>
            <person name="Brown T."/>
            <person name="Cohen L."/>
        </authorList>
    </citation>
    <scope>NUCLEOTIDE SEQUENCE</scope>
</reference>
<feature type="transmembrane region" description="Helical" evidence="2">
    <location>
        <begin position="94"/>
        <end position="112"/>
    </location>
</feature>
<keyword evidence="2" id="KW-1133">Transmembrane helix</keyword>
<feature type="transmembrane region" description="Helical" evidence="2">
    <location>
        <begin position="291"/>
        <end position="312"/>
    </location>
</feature>
<keyword evidence="2" id="KW-0472">Membrane</keyword>
<keyword evidence="2" id="KW-0812">Transmembrane</keyword>